<feature type="signal peptide" evidence="1">
    <location>
        <begin position="1"/>
        <end position="19"/>
    </location>
</feature>
<keyword evidence="2" id="KW-1185">Reference proteome</keyword>
<accession>A0A1I8AR44</accession>
<sequence length="103" mass="11727">MSGITLCIYIILLASLVKQRLKMKSQNQAGMRKLTVLWKDKSILIYAISKFCVDNTISLNYYLPTTFGMELTGVYWHHSVRHDVFPFLKAKKIVAVVAATTKC</sequence>
<dbReference type="Proteomes" id="UP000095287">
    <property type="component" value="Unplaced"/>
</dbReference>
<organism evidence="2 3">
    <name type="scientific">Steinernema glaseri</name>
    <dbReference type="NCBI Taxonomy" id="37863"/>
    <lineage>
        <taxon>Eukaryota</taxon>
        <taxon>Metazoa</taxon>
        <taxon>Ecdysozoa</taxon>
        <taxon>Nematoda</taxon>
        <taxon>Chromadorea</taxon>
        <taxon>Rhabditida</taxon>
        <taxon>Tylenchina</taxon>
        <taxon>Panagrolaimomorpha</taxon>
        <taxon>Strongyloidoidea</taxon>
        <taxon>Steinernematidae</taxon>
        <taxon>Steinernema</taxon>
    </lineage>
</organism>
<reference evidence="3" key="1">
    <citation type="submission" date="2016-11" db="UniProtKB">
        <authorList>
            <consortium name="WormBaseParasite"/>
        </authorList>
    </citation>
    <scope>IDENTIFICATION</scope>
</reference>
<name>A0A1I8AR44_9BILA</name>
<evidence type="ECO:0000313" key="3">
    <source>
        <dbReference type="WBParaSite" id="L893_g8364.t1"/>
    </source>
</evidence>
<evidence type="ECO:0000313" key="2">
    <source>
        <dbReference type="Proteomes" id="UP000095287"/>
    </source>
</evidence>
<protein>
    <submittedName>
        <fullName evidence="3">Secreted protein</fullName>
    </submittedName>
</protein>
<proteinExistence type="predicted"/>
<keyword evidence="1" id="KW-0732">Signal</keyword>
<feature type="chain" id="PRO_5009315045" evidence="1">
    <location>
        <begin position="20"/>
        <end position="103"/>
    </location>
</feature>
<evidence type="ECO:0000256" key="1">
    <source>
        <dbReference type="SAM" id="SignalP"/>
    </source>
</evidence>
<dbReference type="WBParaSite" id="L893_g8364.t1">
    <property type="protein sequence ID" value="L893_g8364.t1"/>
    <property type="gene ID" value="L893_g8364"/>
</dbReference>
<dbReference type="AlphaFoldDB" id="A0A1I8AR44"/>